<evidence type="ECO:0000256" key="1">
    <source>
        <dbReference type="SAM" id="Phobius"/>
    </source>
</evidence>
<evidence type="ECO:0000313" key="3">
    <source>
        <dbReference type="Proteomes" id="UP000274545"/>
    </source>
</evidence>
<name>A0A3S0UT80_9MOLU</name>
<dbReference type="Proteomes" id="UP000274545">
    <property type="component" value="Unassembled WGS sequence"/>
</dbReference>
<evidence type="ECO:0000313" key="2">
    <source>
        <dbReference type="EMBL" id="RUP78107.1"/>
    </source>
</evidence>
<keyword evidence="1" id="KW-0472">Membrane</keyword>
<feature type="transmembrane region" description="Helical" evidence="1">
    <location>
        <begin position="57"/>
        <end position="75"/>
    </location>
</feature>
<protein>
    <submittedName>
        <fullName evidence="2">Uncharacterized protein</fullName>
    </submittedName>
</protein>
<organism evidence="2 3">
    <name type="scientific">Spiroplasma poulsonii</name>
    <dbReference type="NCBI Taxonomy" id="2138"/>
    <lineage>
        <taxon>Bacteria</taxon>
        <taxon>Bacillati</taxon>
        <taxon>Mycoplasmatota</taxon>
        <taxon>Mollicutes</taxon>
        <taxon>Entomoplasmatales</taxon>
        <taxon>Spiroplasmataceae</taxon>
        <taxon>Spiroplasma</taxon>
    </lineage>
</organism>
<keyword evidence="1" id="KW-1133">Transmembrane helix</keyword>
<proteinExistence type="predicted"/>
<accession>A0A3S0UT80</accession>
<dbReference type="AlphaFoldDB" id="A0A3S0UT80"/>
<dbReference type="EMBL" id="RAHC01000001">
    <property type="protein sequence ID" value="RUP78107.1"/>
    <property type="molecule type" value="Genomic_DNA"/>
</dbReference>
<sequence>MILKKQMMIIKIKEKKSIKYTKIRKKVVNHVRKILSKKSYSPMLIIFEYEKKYNEKFPFSHVTLYIVYWSWGFWWRR</sequence>
<comment type="caution">
    <text evidence="2">The sequence shown here is derived from an EMBL/GenBank/DDBJ whole genome shotgun (WGS) entry which is preliminary data.</text>
</comment>
<reference evidence="2 3" key="1">
    <citation type="journal article" date="2019" name="Genome Biol. Evol.">
        <title>Toxin and genome evolution in a Drosophila defensive symbiosis.</title>
        <authorList>
            <person name="Ballinger M.J."/>
            <person name="Gawryluk R.M."/>
            <person name="Perlman S.J."/>
        </authorList>
    </citation>
    <scope>NUCLEOTIDE SEQUENCE [LARGE SCALE GENOMIC DNA]</scope>
    <source>
        <strain evidence="3">sNeo</strain>
    </source>
</reference>
<gene>
    <name evidence="2" type="ORF">D6D54_01130</name>
</gene>
<keyword evidence="1" id="KW-0812">Transmembrane</keyword>